<keyword evidence="2" id="KW-1185">Reference proteome</keyword>
<dbReference type="EMBL" id="JAIQCV010000010">
    <property type="protein sequence ID" value="KAH1056441.1"/>
    <property type="molecule type" value="Genomic_DNA"/>
</dbReference>
<sequence length="81" mass="8960">MKGIRSHDRYIFSGSDVPRILYTHADIDVQPLVGTNTNVCIVTNNNTDVDACVAVDAWYLFDVPKIIATIGRRSGGYMITN</sequence>
<comment type="caution">
    <text evidence="1">The sequence shown here is derived from an EMBL/GenBank/DDBJ whole genome shotgun (WGS) entry which is preliminary data.</text>
</comment>
<organism evidence="1 2">
    <name type="scientific">Gossypium stocksii</name>
    <dbReference type="NCBI Taxonomy" id="47602"/>
    <lineage>
        <taxon>Eukaryota</taxon>
        <taxon>Viridiplantae</taxon>
        <taxon>Streptophyta</taxon>
        <taxon>Embryophyta</taxon>
        <taxon>Tracheophyta</taxon>
        <taxon>Spermatophyta</taxon>
        <taxon>Magnoliopsida</taxon>
        <taxon>eudicotyledons</taxon>
        <taxon>Gunneridae</taxon>
        <taxon>Pentapetalae</taxon>
        <taxon>rosids</taxon>
        <taxon>malvids</taxon>
        <taxon>Malvales</taxon>
        <taxon>Malvaceae</taxon>
        <taxon>Malvoideae</taxon>
        <taxon>Gossypium</taxon>
    </lineage>
</organism>
<proteinExistence type="predicted"/>
<dbReference type="Proteomes" id="UP000828251">
    <property type="component" value="Unassembled WGS sequence"/>
</dbReference>
<reference evidence="1 2" key="1">
    <citation type="journal article" date="2021" name="Plant Biotechnol. J.">
        <title>Multi-omics assisted identification of the key and species-specific regulatory components of drought-tolerant mechanisms in Gossypium stocksii.</title>
        <authorList>
            <person name="Yu D."/>
            <person name="Ke L."/>
            <person name="Zhang D."/>
            <person name="Wu Y."/>
            <person name="Sun Y."/>
            <person name="Mei J."/>
            <person name="Sun J."/>
            <person name="Sun Y."/>
        </authorList>
    </citation>
    <scope>NUCLEOTIDE SEQUENCE [LARGE SCALE GENOMIC DNA]</scope>
    <source>
        <strain evidence="2">cv. E1</strain>
        <tissue evidence="1">Leaf</tissue>
    </source>
</reference>
<evidence type="ECO:0000313" key="1">
    <source>
        <dbReference type="EMBL" id="KAH1056441.1"/>
    </source>
</evidence>
<evidence type="ECO:0000313" key="2">
    <source>
        <dbReference type="Proteomes" id="UP000828251"/>
    </source>
</evidence>
<accession>A0A9D3USG5</accession>
<gene>
    <name evidence="1" type="ORF">J1N35_034506</name>
</gene>
<protein>
    <submittedName>
        <fullName evidence="1">Uncharacterized protein</fullName>
    </submittedName>
</protein>
<dbReference type="AlphaFoldDB" id="A0A9D3USG5"/>
<name>A0A9D3USG5_9ROSI</name>